<dbReference type="OrthoDB" id="10318878at2759"/>
<name>A0A8X6TLS7_NEPPI</name>
<feature type="compositionally biased region" description="Basic and acidic residues" evidence="1">
    <location>
        <begin position="41"/>
        <end position="56"/>
    </location>
</feature>
<evidence type="ECO:0000256" key="1">
    <source>
        <dbReference type="SAM" id="MobiDB-lite"/>
    </source>
</evidence>
<feature type="region of interest" description="Disordered" evidence="1">
    <location>
        <begin position="95"/>
        <end position="149"/>
    </location>
</feature>
<feature type="region of interest" description="Disordered" evidence="1">
    <location>
        <begin position="41"/>
        <end position="68"/>
    </location>
</feature>
<feature type="compositionally biased region" description="Basic and acidic residues" evidence="1">
    <location>
        <begin position="123"/>
        <end position="146"/>
    </location>
</feature>
<dbReference type="AlphaFoldDB" id="A0A8X6TLS7"/>
<reference evidence="2" key="1">
    <citation type="submission" date="2020-08" db="EMBL/GenBank/DDBJ databases">
        <title>Multicomponent nature underlies the extraordinary mechanical properties of spider dragline silk.</title>
        <authorList>
            <person name="Kono N."/>
            <person name="Nakamura H."/>
            <person name="Mori M."/>
            <person name="Yoshida Y."/>
            <person name="Ohtoshi R."/>
            <person name="Malay A.D."/>
            <person name="Moran D.A.P."/>
            <person name="Tomita M."/>
            <person name="Numata K."/>
            <person name="Arakawa K."/>
        </authorList>
    </citation>
    <scope>NUCLEOTIDE SEQUENCE</scope>
</reference>
<evidence type="ECO:0000313" key="2">
    <source>
        <dbReference type="EMBL" id="GFT21517.1"/>
    </source>
</evidence>
<proteinExistence type="predicted"/>
<evidence type="ECO:0000313" key="3">
    <source>
        <dbReference type="Proteomes" id="UP000887013"/>
    </source>
</evidence>
<comment type="caution">
    <text evidence="2">The sequence shown here is derived from an EMBL/GenBank/DDBJ whole genome shotgun (WGS) entry which is preliminary data.</text>
</comment>
<organism evidence="2 3">
    <name type="scientific">Nephila pilipes</name>
    <name type="common">Giant wood spider</name>
    <name type="synonym">Nephila maculata</name>
    <dbReference type="NCBI Taxonomy" id="299642"/>
    <lineage>
        <taxon>Eukaryota</taxon>
        <taxon>Metazoa</taxon>
        <taxon>Ecdysozoa</taxon>
        <taxon>Arthropoda</taxon>
        <taxon>Chelicerata</taxon>
        <taxon>Arachnida</taxon>
        <taxon>Araneae</taxon>
        <taxon>Araneomorphae</taxon>
        <taxon>Entelegynae</taxon>
        <taxon>Araneoidea</taxon>
        <taxon>Nephilidae</taxon>
        <taxon>Nephila</taxon>
    </lineage>
</organism>
<sequence>MSPLEWTGVAQTDCRCLEDGPESPRAENLLMPRVMEMYRCRQEDSEKEEGGCEGKEKKKLSLTQSAEQDDIADDRLIRAAFKCATAKRDLQVVCSSSTSHQTNIGRRRESRDLSLVGGMPTSEEPRDSKRVESERRFEGSEMRDGSAAHFYPPFARSCPSKAERICYRHTQAERSARCSCHESCS</sequence>
<gene>
    <name evidence="2" type="ORF">NPIL_679311</name>
</gene>
<protein>
    <submittedName>
        <fullName evidence="2">Uncharacterized protein</fullName>
    </submittedName>
</protein>
<dbReference type="Proteomes" id="UP000887013">
    <property type="component" value="Unassembled WGS sequence"/>
</dbReference>
<feature type="compositionally biased region" description="Polar residues" evidence="1">
    <location>
        <begin position="95"/>
        <end position="104"/>
    </location>
</feature>
<keyword evidence="3" id="KW-1185">Reference proteome</keyword>
<dbReference type="EMBL" id="BMAW01011003">
    <property type="protein sequence ID" value="GFT21517.1"/>
    <property type="molecule type" value="Genomic_DNA"/>
</dbReference>
<accession>A0A8X6TLS7</accession>